<gene>
    <name evidence="4" type="ORF">WCY31_08935</name>
</gene>
<proteinExistence type="predicted"/>
<organism evidence="4 5">
    <name type="scientific">Sulfurimonas diazotrophicus</name>
    <dbReference type="NCBI Taxonomy" id="3131939"/>
    <lineage>
        <taxon>Bacteria</taxon>
        <taxon>Pseudomonadati</taxon>
        <taxon>Campylobacterota</taxon>
        <taxon>Epsilonproteobacteria</taxon>
        <taxon>Campylobacterales</taxon>
        <taxon>Sulfurimonadaceae</taxon>
        <taxon>Sulfurimonas</taxon>
    </lineage>
</organism>
<dbReference type="InterPro" id="IPR036770">
    <property type="entry name" value="Ankyrin_rpt-contain_sf"/>
</dbReference>
<dbReference type="RefSeq" id="WP_231018581.1">
    <property type="nucleotide sequence ID" value="NZ_CP147920.1"/>
</dbReference>
<feature type="repeat" description="ANK" evidence="3">
    <location>
        <begin position="63"/>
        <end position="95"/>
    </location>
</feature>
<accession>A0ABZ3H754</accession>
<keyword evidence="2 3" id="KW-0040">ANK repeat</keyword>
<dbReference type="PROSITE" id="PS50297">
    <property type="entry name" value="ANK_REP_REGION"/>
    <property type="match status" value="1"/>
</dbReference>
<reference evidence="4 5" key="1">
    <citation type="submission" date="2024-03" db="EMBL/GenBank/DDBJ databases">
        <title>Sulfurimonas sp. HSL3-1.</title>
        <authorList>
            <person name="Wang S."/>
        </authorList>
    </citation>
    <scope>NUCLEOTIDE SEQUENCE [LARGE SCALE GENOMIC DNA]</scope>
    <source>
        <strain evidence="4 5">HSL3-1</strain>
    </source>
</reference>
<evidence type="ECO:0000256" key="1">
    <source>
        <dbReference type="ARBA" id="ARBA00022737"/>
    </source>
</evidence>
<evidence type="ECO:0000313" key="5">
    <source>
        <dbReference type="Proteomes" id="UP001447842"/>
    </source>
</evidence>
<keyword evidence="5" id="KW-1185">Reference proteome</keyword>
<protein>
    <submittedName>
        <fullName evidence="4">Ankyrin repeat domain-containing protein</fullName>
    </submittedName>
</protein>
<dbReference type="Proteomes" id="UP001447842">
    <property type="component" value="Chromosome"/>
</dbReference>
<evidence type="ECO:0000256" key="3">
    <source>
        <dbReference type="PROSITE-ProRule" id="PRU00023"/>
    </source>
</evidence>
<dbReference type="InterPro" id="IPR002110">
    <property type="entry name" value="Ankyrin_rpt"/>
</dbReference>
<dbReference type="Pfam" id="PF12796">
    <property type="entry name" value="Ank_2"/>
    <property type="match status" value="1"/>
</dbReference>
<sequence length="149" mass="16769">MDDHKLEILDKMAPEIEERILDYASHPEGGLFDLLEDIVYMNDLEAFEAVFENGGNINLQNKYGWTPLHIAIRRDRRDMVAYLLTHGADINKQDGVGWTPLMESIMDDMPELCKTLLDAGADTSIANERGGTAAMLVQKFGRTSMMGMF</sequence>
<evidence type="ECO:0000313" key="4">
    <source>
        <dbReference type="EMBL" id="XAU14375.1"/>
    </source>
</evidence>
<evidence type="ECO:0000256" key="2">
    <source>
        <dbReference type="ARBA" id="ARBA00023043"/>
    </source>
</evidence>
<dbReference type="EMBL" id="CP147920">
    <property type="protein sequence ID" value="XAU14375.1"/>
    <property type="molecule type" value="Genomic_DNA"/>
</dbReference>
<dbReference type="Gene3D" id="1.25.40.20">
    <property type="entry name" value="Ankyrin repeat-containing domain"/>
    <property type="match status" value="1"/>
</dbReference>
<feature type="repeat" description="ANK" evidence="3">
    <location>
        <begin position="96"/>
        <end position="128"/>
    </location>
</feature>
<dbReference type="PROSITE" id="PS50088">
    <property type="entry name" value="ANK_REPEAT"/>
    <property type="match status" value="2"/>
</dbReference>
<dbReference type="SUPFAM" id="SSF48403">
    <property type="entry name" value="Ankyrin repeat"/>
    <property type="match status" value="1"/>
</dbReference>
<dbReference type="PANTHER" id="PTHR24171">
    <property type="entry name" value="ANKYRIN REPEAT DOMAIN-CONTAINING PROTEIN 39-RELATED"/>
    <property type="match status" value="1"/>
</dbReference>
<dbReference type="SMART" id="SM00248">
    <property type="entry name" value="ANK"/>
    <property type="match status" value="3"/>
</dbReference>
<name>A0ABZ3H754_9BACT</name>
<keyword evidence="1" id="KW-0677">Repeat</keyword>